<dbReference type="AlphaFoldDB" id="A0A8D8SD78"/>
<dbReference type="PANTHER" id="PTHR12845">
    <property type="entry name" value="GUANINE NUCLEOTIDE EXCHANGE FACTOR"/>
    <property type="match status" value="1"/>
</dbReference>
<evidence type="ECO:0000259" key="4">
    <source>
        <dbReference type="PROSITE" id="PS50002"/>
    </source>
</evidence>
<dbReference type="CDD" id="cd00160">
    <property type="entry name" value="RhoGEF"/>
    <property type="match status" value="1"/>
</dbReference>
<dbReference type="SUPFAM" id="SSF50044">
    <property type="entry name" value="SH3-domain"/>
    <property type="match status" value="1"/>
</dbReference>
<dbReference type="InterPro" id="IPR036028">
    <property type="entry name" value="SH3-like_dom_sf"/>
</dbReference>
<dbReference type="Pfam" id="PF00018">
    <property type="entry name" value="SH3_1"/>
    <property type="match status" value="1"/>
</dbReference>
<keyword evidence="1 2" id="KW-0728">SH3 domain</keyword>
<dbReference type="InterPro" id="IPR001452">
    <property type="entry name" value="SH3_domain"/>
</dbReference>
<name>A0A8D8SD78_9HEMI</name>
<evidence type="ECO:0000256" key="2">
    <source>
        <dbReference type="PROSITE-ProRule" id="PRU00192"/>
    </source>
</evidence>
<dbReference type="EMBL" id="HBUF01208663">
    <property type="protein sequence ID" value="CAG6664826.1"/>
    <property type="molecule type" value="Transcribed_RNA"/>
</dbReference>
<feature type="region of interest" description="Disordered" evidence="3">
    <location>
        <begin position="191"/>
        <end position="353"/>
    </location>
</feature>
<accession>A0A8D8SD78</accession>
<dbReference type="Pfam" id="PF00621">
    <property type="entry name" value="RhoGEF"/>
    <property type="match status" value="1"/>
</dbReference>
<dbReference type="InterPro" id="IPR011993">
    <property type="entry name" value="PH-like_dom_sf"/>
</dbReference>
<dbReference type="Gene3D" id="2.30.30.40">
    <property type="entry name" value="SH3 Domains"/>
    <property type="match status" value="1"/>
</dbReference>
<dbReference type="InterPro" id="IPR047270">
    <property type="entry name" value="PH_ephexin"/>
</dbReference>
<feature type="region of interest" description="Disordered" evidence="3">
    <location>
        <begin position="384"/>
        <end position="405"/>
    </location>
</feature>
<feature type="compositionally biased region" description="Polar residues" evidence="3">
    <location>
        <begin position="220"/>
        <end position="235"/>
    </location>
</feature>
<dbReference type="EMBL" id="HBUF01583815">
    <property type="protein sequence ID" value="CAG6771104.1"/>
    <property type="molecule type" value="Transcribed_RNA"/>
</dbReference>
<evidence type="ECO:0000256" key="1">
    <source>
        <dbReference type="ARBA" id="ARBA00022443"/>
    </source>
</evidence>
<dbReference type="SUPFAM" id="SSF48065">
    <property type="entry name" value="DBL homology domain (DH-domain)"/>
    <property type="match status" value="1"/>
</dbReference>
<feature type="compositionally biased region" description="Polar residues" evidence="3">
    <location>
        <begin position="326"/>
        <end position="339"/>
    </location>
</feature>
<dbReference type="Gene3D" id="2.30.29.30">
    <property type="entry name" value="Pleckstrin-homology domain (PH domain)/Phosphotyrosine-binding domain (PTB)"/>
    <property type="match status" value="1"/>
</dbReference>
<evidence type="ECO:0000256" key="3">
    <source>
        <dbReference type="SAM" id="MobiDB-lite"/>
    </source>
</evidence>
<feature type="region of interest" description="Disordered" evidence="3">
    <location>
        <begin position="81"/>
        <end position="145"/>
    </location>
</feature>
<dbReference type="InterPro" id="IPR035899">
    <property type="entry name" value="DBL_dom_sf"/>
</dbReference>
<dbReference type="SUPFAM" id="SSF50729">
    <property type="entry name" value="PH domain-like"/>
    <property type="match status" value="1"/>
</dbReference>
<dbReference type="Gene3D" id="1.20.900.10">
    <property type="entry name" value="Dbl homology (DH) domain"/>
    <property type="match status" value="1"/>
</dbReference>
<dbReference type="SMART" id="SM00325">
    <property type="entry name" value="RhoGEF"/>
    <property type="match status" value="1"/>
</dbReference>
<feature type="compositionally biased region" description="Basic and acidic residues" evidence="3">
    <location>
        <begin position="124"/>
        <end position="134"/>
    </location>
</feature>
<feature type="compositionally biased region" description="Polar residues" evidence="3">
    <location>
        <begin position="387"/>
        <end position="404"/>
    </location>
</feature>
<feature type="domain" description="DH" evidence="5">
    <location>
        <begin position="486"/>
        <end position="673"/>
    </location>
</feature>
<dbReference type="CDD" id="cd11793">
    <property type="entry name" value="SH3_ephexin1_like"/>
    <property type="match status" value="1"/>
</dbReference>
<feature type="compositionally biased region" description="Acidic residues" evidence="3">
    <location>
        <begin position="113"/>
        <end position="123"/>
    </location>
</feature>
<reference evidence="6" key="1">
    <citation type="submission" date="2021-05" db="EMBL/GenBank/DDBJ databases">
        <authorList>
            <person name="Alioto T."/>
            <person name="Alioto T."/>
            <person name="Gomez Garrido J."/>
        </authorList>
    </citation>
    <scope>NUCLEOTIDE SEQUENCE</scope>
</reference>
<sequence>MSSRSSTIRRRPRIVDQVGIKSTSIVVLAPSITQQPLPPVPKRRVPKQISDPGLTELRCHNRCGICNESQEINVFLSSEETINPPTPAQENSSASYKNVSYHDNEPDSFSDSFDSDSEAESSELDNREPIHERSLPPPPTASSAQLNQNIYGFVKEAGRQMKKHWSLSSLGLNKIRKMSVGAIAQLPAHVGLTSEDGKRPSPIPRTVSSNQIPPVRPNRRWSSFKTKFRPQTMSTFYLDDPDPSARENTPPTTTPDKTEPSSQPPPLPEKDFRRKSIALGSLSSNGTDVRRRSLALRSPSPQGPDFRRQSIALRPSSPPPPPPVNRSISSDESSLNTSTKSEKNHSTSWYSDGGLFDPTVNVPTYVDKDQIKHLPPQGSAYWDNLWDSGNSSTPGASNSDSMSDPGSDLHLRFLDEPLYQFYNACIAELQFDETHENGYEEIGSSPMRTTMLEIIAPSHMNRSLWCQLPEVIDSGVLDTLDAGERKLQEAKFELITSEASYFKSLTILEKHFIASPLLADTNILNKRDRKYLFGNVTAVRKCSERLLAALEQCWQDSILLTNICEIVYQHVTNKAFNIYIKYCSNQFHIDRTLKSLRETNPKFIEALAELESNPVCQSLSLHSFLMLPMQRVTRLPLLFDAILTRLKPTHSEYETCHTALATLNKIVHECNEEARKMERYYEMLLLSGLIKFSTKEVKCLPVISSSRWLVRSGSLNFVNVDAKMTFSRKLNKTHFYAKLHLFLFTDLLVITKKKGNGEYSVIDYCTRAMMQMTALEDSMPPTNKYLILLAILENHEHKTVEIVLSCDSESGRQRWLEATAPPASSNPEETLYEQWDCPQVAVNHSYTAQQPDELNLQQGDVINVLRKMSDGWYHGERIRDGQKGWFPGNYTSEIASSHARAKNLKQRYRLLALSGSYLQSQEFSKKKVIKDT</sequence>
<organism evidence="6">
    <name type="scientific">Cacopsylla melanoneura</name>
    <dbReference type="NCBI Taxonomy" id="428564"/>
    <lineage>
        <taxon>Eukaryota</taxon>
        <taxon>Metazoa</taxon>
        <taxon>Ecdysozoa</taxon>
        <taxon>Arthropoda</taxon>
        <taxon>Hexapoda</taxon>
        <taxon>Insecta</taxon>
        <taxon>Pterygota</taxon>
        <taxon>Neoptera</taxon>
        <taxon>Paraneoptera</taxon>
        <taxon>Hemiptera</taxon>
        <taxon>Sternorrhyncha</taxon>
        <taxon>Psylloidea</taxon>
        <taxon>Psyllidae</taxon>
        <taxon>Psyllinae</taxon>
        <taxon>Cacopsylla</taxon>
    </lineage>
</organism>
<dbReference type="PROSITE" id="PS50010">
    <property type="entry name" value="DH_2"/>
    <property type="match status" value="1"/>
</dbReference>
<dbReference type="PANTHER" id="PTHR12845:SF5">
    <property type="entry name" value="EPHEXIN, ISOFORM D"/>
    <property type="match status" value="1"/>
</dbReference>
<evidence type="ECO:0000259" key="5">
    <source>
        <dbReference type="PROSITE" id="PS50010"/>
    </source>
</evidence>
<proteinExistence type="predicted"/>
<evidence type="ECO:0000313" key="6">
    <source>
        <dbReference type="EMBL" id="CAG6664826.1"/>
    </source>
</evidence>
<feature type="domain" description="SH3" evidence="4">
    <location>
        <begin position="835"/>
        <end position="896"/>
    </location>
</feature>
<dbReference type="InterPro" id="IPR000219">
    <property type="entry name" value="DH_dom"/>
</dbReference>
<dbReference type="CDD" id="cd01221">
    <property type="entry name" value="PH_ephexin"/>
    <property type="match status" value="1"/>
</dbReference>
<protein>
    <submittedName>
        <fullName evidence="6">Rho guanine nucleotide exchange factor 26</fullName>
    </submittedName>
</protein>
<dbReference type="GO" id="GO:0005085">
    <property type="term" value="F:guanyl-nucleotide exchange factor activity"/>
    <property type="evidence" value="ECO:0007669"/>
    <property type="project" value="InterPro"/>
</dbReference>
<dbReference type="SMART" id="SM00326">
    <property type="entry name" value="SH3"/>
    <property type="match status" value="1"/>
</dbReference>
<dbReference type="InterPro" id="IPR047271">
    <property type="entry name" value="Ephexin-like"/>
</dbReference>
<feature type="compositionally biased region" description="Polar residues" evidence="3">
    <location>
        <begin position="81"/>
        <end position="98"/>
    </location>
</feature>
<dbReference type="PROSITE" id="PS50002">
    <property type="entry name" value="SH3"/>
    <property type="match status" value="1"/>
</dbReference>